<reference evidence="1 2" key="1">
    <citation type="journal article" date="2011" name="PLoS Genet.">
        <title>Finished genome of the fungal wheat pathogen Mycosphaerella graminicola reveals dispensome structure, chromosome plasticity, and stealth pathogenesis.</title>
        <authorList>
            <person name="Goodwin S.B."/>
            <person name="Ben M'barek S."/>
            <person name="Dhillon B."/>
            <person name="Wittenberg A.H.J."/>
            <person name="Crane C.F."/>
            <person name="Hane J.K."/>
            <person name="Foster A.J."/>
            <person name="Van der Lee T.A.J."/>
            <person name="Grimwood J."/>
            <person name="Aerts A."/>
            <person name="Antoniw J."/>
            <person name="Bailey A."/>
            <person name="Bluhm B."/>
            <person name="Bowler J."/>
            <person name="Bristow J."/>
            <person name="van der Burgt A."/>
            <person name="Canto-Canche B."/>
            <person name="Churchill A.C.L."/>
            <person name="Conde-Ferraez L."/>
            <person name="Cools H.J."/>
            <person name="Coutinho P.M."/>
            <person name="Csukai M."/>
            <person name="Dehal P."/>
            <person name="De Wit P."/>
            <person name="Donzelli B."/>
            <person name="van de Geest H.C."/>
            <person name="van Ham R.C.H.J."/>
            <person name="Hammond-Kosack K.E."/>
            <person name="Henrissat B."/>
            <person name="Kilian A."/>
            <person name="Kobayashi A.K."/>
            <person name="Koopmann E."/>
            <person name="Kourmpetis Y."/>
            <person name="Kuzniar A."/>
            <person name="Lindquist E."/>
            <person name="Lombard V."/>
            <person name="Maliepaard C."/>
            <person name="Martins N."/>
            <person name="Mehrabi R."/>
            <person name="Nap J.P.H."/>
            <person name="Ponomarenko A."/>
            <person name="Rudd J.J."/>
            <person name="Salamov A."/>
            <person name="Schmutz J."/>
            <person name="Schouten H.J."/>
            <person name="Shapiro H."/>
            <person name="Stergiopoulos I."/>
            <person name="Torriani S.F.F."/>
            <person name="Tu H."/>
            <person name="de Vries R.P."/>
            <person name="Waalwijk C."/>
            <person name="Ware S.B."/>
            <person name="Wiebenga A."/>
            <person name="Zwiers L.-H."/>
            <person name="Oliver R.P."/>
            <person name="Grigoriev I.V."/>
            <person name="Kema G.H.J."/>
        </authorList>
    </citation>
    <scope>NUCLEOTIDE SEQUENCE [LARGE SCALE GENOMIC DNA]</scope>
    <source>
        <strain evidence="2">CBS 115943 / IPO323</strain>
    </source>
</reference>
<evidence type="ECO:0000313" key="2">
    <source>
        <dbReference type="Proteomes" id="UP000008062"/>
    </source>
</evidence>
<dbReference type="GeneID" id="13403193"/>
<accession>F9WYW9</accession>
<protein>
    <submittedName>
        <fullName evidence="1">Uncharacterized protein</fullName>
    </submittedName>
</protein>
<dbReference type="InParanoid" id="F9WYW9"/>
<dbReference type="RefSeq" id="XP_003856035.1">
    <property type="nucleotide sequence ID" value="XM_003855987.1"/>
</dbReference>
<evidence type="ECO:0000313" key="1">
    <source>
        <dbReference type="EMBL" id="EGP91011.1"/>
    </source>
</evidence>
<dbReference type="Proteomes" id="UP000008062">
    <property type="component" value="Chromosome 1"/>
</dbReference>
<sequence>SVESTTLRSTCVAVCVWKRHTVLQRHIEDKRRQRVGQLLFEFAACVRSGRIR</sequence>
<dbReference type="EMBL" id="CM001196">
    <property type="protein sequence ID" value="EGP91011.1"/>
    <property type="molecule type" value="Genomic_DNA"/>
</dbReference>
<dbReference type="AlphaFoldDB" id="F9WYW9"/>
<feature type="non-terminal residue" evidence="1">
    <location>
        <position position="1"/>
    </location>
</feature>
<name>F9WYW9_ZYMTI</name>
<keyword evidence="2" id="KW-1185">Reference proteome</keyword>
<dbReference type="KEGG" id="ztr:MYCGRDRAFT_78241"/>
<organism evidence="1 2">
    <name type="scientific">Zymoseptoria tritici (strain CBS 115943 / IPO323)</name>
    <name type="common">Speckled leaf blotch fungus</name>
    <name type="synonym">Septoria tritici</name>
    <dbReference type="NCBI Taxonomy" id="336722"/>
    <lineage>
        <taxon>Eukaryota</taxon>
        <taxon>Fungi</taxon>
        <taxon>Dikarya</taxon>
        <taxon>Ascomycota</taxon>
        <taxon>Pezizomycotina</taxon>
        <taxon>Dothideomycetes</taxon>
        <taxon>Dothideomycetidae</taxon>
        <taxon>Mycosphaerellales</taxon>
        <taxon>Mycosphaerellaceae</taxon>
        <taxon>Zymoseptoria</taxon>
    </lineage>
</organism>
<gene>
    <name evidence="1" type="ORF">MYCGRDRAFT_78241</name>
</gene>
<proteinExistence type="predicted"/>
<dbReference type="HOGENOM" id="CLU_3093298_0_0_1"/>